<dbReference type="Proteomes" id="UP001241377">
    <property type="component" value="Unassembled WGS sequence"/>
</dbReference>
<evidence type="ECO:0000313" key="2">
    <source>
        <dbReference type="Proteomes" id="UP001241377"/>
    </source>
</evidence>
<proteinExistence type="predicted"/>
<accession>A0ACC2VJY2</accession>
<organism evidence="1 2">
    <name type="scientific">Naganishia cerealis</name>
    <dbReference type="NCBI Taxonomy" id="610337"/>
    <lineage>
        <taxon>Eukaryota</taxon>
        <taxon>Fungi</taxon>
        <taxon>Dikarya</taxon>
        <taxon>Basidiomycota</taxon>
        <taxon>Agaricomycotina</taxon>
        <taxon>Tremellomycetes</taxon>
        <taxon>Filobasidiales</taxon>
        <taxon>Filobasidiaceae</taxon>
        <taxon>Naganishia</taxon>
    </lineage>
</organism>
<dbReference type="EMBL" id="JASBWR010000070">
    <property type="protein sequence ID" value="KAJ9099393.1"/>
    <property type="molecule type" value="Genomic_DNA"/>
</dbReference>
<protein>
    <submittedName>
        <fullName evidence="1">Uncharacterized protein</fullName>
    </submittedName>
</protein>
<comment type="caution">
    <text evidence="1">The sequence shown here is derived from an EMBL/GenBank/DDBJ whole genome shotgun (WGS) entry which is preliminary data.</text>
</comment>
<name>A0ACC2VJY2_9TREE</name>
<reference evidence="1" key="1">
    <citation type="submission" date="2023-04" db="EMBL/GenBank/DDBJ databases">
        <title>Draft Genome sequencing of Naganishia species isolated from polar environments using Oxford Nanopore Technology.</title>
        <authorList>
            <person name="Leo P."/>
            <person name="Venkateswaran K."/>
        </authorList>
    </citation>
    <scope>NUCLEOTIDE SEQUENCE</scope>
    <source>
        <strain evidence="1">MNA-CCFEE 5261</strain>
    </source>
</reference>
<gene>
    <name evidence="1" type="ORF">QFC19_006005</name>
</gene>
<sequence length="539" mass="59801">MEGFNWLNVPPPSGSTSPAPPVSFGSNPLLQQPLPRVQSLSTALEDHLPYTRKSNEYDDSMGDQSIPLSLKAQDLTLQESKTYMRWYSDILARTNTRTISMNDVYNFLGNFKISAEIKNHINRIFNKILYSINIGEFFALLRVIAHTLNGAEPSRKLITLPASVPTPPSILSKKRQNDEEEDTGVSAPSSQDQDKPLDLDSFTQFILTGERPDARKAPSKKRKSVKFSDQIVTDVHDSAQMTPGHSPLPQPLDYSLPMNQLLNNLSSKKTDDEEAQILRDMEPQINHFQNLNSVDTASIDGVPSTIHPHRHSENLLRPNMTGPAQMAHMLSPSPSRQTPQLLQPNMTGPAQMARLYGLNGNQEEQPAHPQVTNPEQMAQLFSPDPTEKVDPTPRVSLQSFTDQMTGNTIDNTLRNAQLGSSAERALPPPPVPARRNRSLSSPIPNWNTGEDQISPLKNRSQNGRQLPPPPPPSRRRASPSVSSPQPPALPPKVSINGDQPDPVLFYKHETESNSTSDILHDLRALQEEVDKIRDMTGGF</sequence>
<keyword evidence="2" id="KW-1185">Reference proteome</keyword>
<evidence type="ECO:0000313" key="1">
    <source>
        <dbReference type="EMBL" id="KAJ9099393.1"/>
    </source>
</evidence>